<gene>
    <name evidence="3" type="ORF">BJY28_000367</name>
</gene>
<reference evidence="3 4" key="1">
    <citation type="submission" date="2020-07" db="EMBL/GenBank/DDBJ databases">
        <title>Sequencing the genomes of 1000 actinobacteria strains.</title>
        <authorList>
            <person name="Klenk H.-P."/>
        </authorList>
    </citation>
    <scope>NUCLEOTIDE SEQUENCE [LARGE SCALE GENOMIC DNA]</scope>
    <source>
        <strain evidence="3 4">DSM 24723</strain>
    </source>
</reference>
<feature type="region of interest" description="Disordered" evidence="1">
    <location>
        <begin position="1"/>
        <end position="218"/>
    </location>
</feature>
<organism evidence="3 4">
    <name type="scientific">Janibacter alkaliphilus</name>
    <dbReference type="NCBI Taxonomy" id="1069963"/>
    <lineage>
        <taxon>Bacteria</taxon>
        <taxon>Bacillati</taxon>
        <taxon>Actinomycetota</taxon>
        <taxon>Actinomycetes</taxon>
        <taxon>Micrococcales</taxon>
        <taxon>Intrasporangiaceae</taxon>
        <taxon>Janibacter</taxon>
    </lineage>
</organism>
<dbReference type="InterPro" id="IPR002123">
    <property type="entry name" value="Plipid/glycerol_acylTrfase"/>
</dbReference>
<dbReference type="PANTHER" id="PTHR22753:SF14">
    <property type="entry name" value="MONOACYLGLYCEROL_DIACYLGLYCEROL O-ACYLTRANSFERASE"/>
    <property type="match status" value="1"/>
</dbReference>
<feature type="compositionally biased region" description="Low complexity" evidence="1">
    <location>
        <begin position="1"/>
        <end position="21"/>
    </location>
</feature>
<feature type="domain" description="Phospholipid/glycerol acyltransferase" evidence="2">
    <location>
        <begin position="316"/>
        <end position="435"/>
    </location>
</feature>
<feature type="compositionally biased region" description="Low complexity" evidence="1">
    <location>
        <begin position="92"/>
        <end position="143"/>
    </location>
</feature>
<name>A0A852X0B0_9MICO</name>
<dbReference type="SUPFAM" id="SSF69593">
    <property type="entry name" value="Glycerol-3-phosphate (1)-acyltransferase"/>
    <property type="match status" value="1"/>
</dbReference>
<evidence type="ECO:0000313" key="3">
    <source>
        <dbReference type="EMBL" id="NYG35898.1"/>
    </source>
</evidence>
<dbReference type="Pfam" id="PF01553">
    <property type="entry name" value="Acyltransferase"/>
    <property type="match status" value="1"/>
</dbReference>
<feature type="compositionally biased region" description="Low complexity" evidence="1">
    <location>
        <begin position="29"/>
        <end position="55"/>
    </location>
</feature>
<comment type="caution">
    <text evidence="3">The sequence shown here is derived from an EMBL/GenBank/DDBJ whole genome shotgun (WGS) entry which is preliminary data.</text>
</comment>
<feature type="compositionally biased region" description="Low complexity" evidence="1">
    <location>
        <begin position="186"/>
        <end position="206"/>
    </location>
</feature>
<proteinExistence type="predicted"/>
<dbReference type="EMBL" id="JACBZX010000001">
    <property type="protein sequence ID" value="NYG35898.1"/>
    <property type="molecule type" value="Genomic_DNA"/>
</dbReference>
<dbReference type="GO" id="GO:0016746">
    <property type="term" value="F:acyltransferase activity"/>
    <property type="evidence" value="ECO:0007669"/>
    <property type="project" value="UniProtKB-KW"/>
</dbReference>
<protein>
    <submittedName>
        <fullName evidence="3">1-acyl-sn-glycerol-3-phosphate acyltransferase</fullName>
    </submittedName>
</protein>
<dbReference type="CDD" id="cd07987">
    <property type="entry name" value="LPLAT_MGAT-like"/>
    <property type="match status" value="1"/>
</dbReference>
<keyword evidence="3" id="KW-0012">Acyltransferase</keyword>
<keyword evidence="3" id="KW-0808">Transferase</keyword>
<keyword evidence="4" id="KW-1185">Reference proteome</keyword>
<dbReference type="Proteomes" id="UP000592181">
    <property type="component" value="Unassembled WGS sequence"/>
</dbReference>
<dbReference type="RefSeq" id="WP_179461488.1">
    <property type="nucleotide sequence ID" value="NZ_JACBZX010000001.1"/>
</dbReference>
<dbReference type="PANTHER" id="PTHR22753">
    <property type="entry name" value="TRANSMEMBRANE PROTEIN 68"/>
    <property type="match status" value="1"/>
</dbReference>
<accession>A0A852X0B0</accession>
<dbReference type="SMART" id="SM00563">
    <property type="entry name" value="PlsC"/>
    <property type="match status" value="1"/>
</dbReference>
<sequence length="529" mass="55685">MAGTTKKTTASTSATKGAAKSTAKKTTAKRSATTKAGARKTATTKAAASKTTRTSPARPAKKTSGSVAAAADRAGGERARRRSTPLLTGPSAEAVAAVETGTAESSRSGTTATSTRPTTSKSTRTTKGAKATRGAPAKSTKAAKSTKEGRAGRPTKPALRVVPDPDCTPPTAQVTGASRPRRRPSAARTGPTAVPSAPAASAAADGDAGRRTPDSGQTVAPGVAELLSILLSSGQLASRTLGQAAGAAAGEDWERRFAETLEFLRRRVTGDYRVDDFGFDEDFTTHTAFPVLRLLKDKWFRVEVRGIENIPDDGGALVVSNHSGTVAMDSVITQLAIHDSHPRSRFLRMLGADLVFQMPFVGDFARKTGATLATNPDAERLMRSGELVGVWPEGFKGVGKPFRERYKLQRFGRGGFVSAAIRSEVPIIPCSVVGAEEIYPMIGNMKTVARLIGAPYAPITPTFPLLGPLGLIPLPSRWIIEFGPPIDTASLGPAAADDPMLVFDLTDQVRETIQQTLYSVLVTRRSVFF</sequence>
<evidence type="ECO:0000313" key="4">
    <source>
        <dbReference type="Proteomes" id="UP000592181"/>
    </source>
</evidence>
<evidence type="ECO:0000259" key="2">
    <source>
        <dbReference type="SMART" id="SM00563"/>
    </source>
</evidence>
<evidence type="ECO:0000256" key="1">
    <source>
        <dbReference type="SAM" id="MobiDB-lite"/>
    </source>
</evidence>
<dbReference type="AlphaFoldDB" id="A0A852X0B0"/>
<dbReference type="GO" id="GO:0016020">
    <property type="term" value="C:membrane"/>
    <property type="evidence" value="ECO:0007669"/>
    <property type="project" value="TreeGrafter"/>
</dbReference>